<name>A0A3D9SSM6_9ACTN</name>
<dbReference type="Pfam" id="PF17648">
    <property type="entry name" value="Luciferase"/>
    <property type="match status" value="1"/>
</dbReference>
<dbReference type="InterPro" id="IPR040841">
    <property type="entry name" value="Luciferase_dom"/>
</dbReference>
<organism evidence="2 3">
    <name type="scientific">Thermomonospora umbrina</name>
    <dbReference type="NCBI Taxonomy" id="111806"/>
    <lineage>
        <taxon>Bacteria</taxon>
        <taxon>Bacillati</taxon>
        <taxon>Actinomycetota</taxon>
        <taxon>Actinomycetes</taxon>
        <taxon>Streptosporangiales</taxon>
        <taxon>Thermomonosporaceae</taxon>
        <taxon>Thermomonospora</taxon>
    </lineage>
</organism>
<dbReference type="EMBL" id="QTTT01000001">
    <property type="protein sequence ID" value="REE94711.1"/>
    <property type="molecule type" value="Genomic_DNA"/>
</dbReference>
<gene>
    <name evidence="2" type="ORF">DFJ69_0059</name>
</gene>
<protein>
    <recommendedName>
        <fullName evidence="1">Luciferase domain-containing protein</fullName>
    </recommendedName>
</protein>
<evidence type="ECO:0000313" key="2">
    <source>
        <dbReference type="EMBL" id="REE94711.1"/>
    </source>
</evidence>
<keyword evidence="3" id="KW-1185">Reference proteome</keyword>
<reference evidence="2 3" key="1">
    <citation type="submission" date="2018-08" db="EMBL/GenBank/DDBJ databases">
        <title>Sequencing the genomes of 1000 actinobacteria strains.</title>
        <authorList>
            <person name="Klenk H.-P."/>
        </authorList>
    </citation>
    <scope>NUCLEOTIDE SEQUENCE [LARGE SCALE GENOMIC DNA]</scope>
    <source>
        <strain evidence="2 3">DSM 43927</strain>
    </source>
</reference>
<feature type="domain" description="Luciferase" evidence="1">
    <location>
        <begin position="41"/>
        <end position="102"/>
    </location>
</feature>
<dbReference type="Proteomes" id="UP000256661">
    <property type="component" value="Unassembled WGS sequence"/>
</dbReference>
<accession>A0A3D9SSM6</accession>
<evidence type="ECO:0000259" key="1">
    <source>
        <dbReference type="Pfam" id="PF17648"/>
    </source>
</evidence>
<sequence length="151" mass="15718">MGSGATSYADRVMARLESWPSIRRGRAECGDGIGLGAGACQVVHLHSGDQAELLLTGPVIERLREVLVDSGRVTVPPGGDWVRVGLHTDSDVALVVTLASLAIRAALDSECFGTGQCGPCGVARTDGHRSASWAGLRRRAAATGGHRPRAH</sequence>
<dbReference type="AlphaFoldDB" id="A0A3D9SSM6"/>
<comment type="caution">
    <text evidence="2">The sequence shown here is derived from an EMBL/GenBank/DDBJ whole genome shotgun (WGS) entry which is preliminary data.</text>
</comment>
<proteinExistence type="predicted"/>
<dbReference type="RefSeq" id="WP_116020619.1">
    <property type="nucleotide sequence ID" value="NZ_QTTT01000001.1"/>
</dbReference>
<evidence type="ECO:0000313" key="3">
    <source>
        <dbReference type="Proteomes" id="UP000256661"/>
    </source>
</evidence>